<feature type="binding site" evidence="5">
    <location>
        <position position="240"/>
    </location>
    <ligand>
        <name>Ca(2+)</name>
        <dbReference type="ChEBI" id="CHEBI:29108"/>
    </ligand>
</feature>
<evidence type="ECO:0000256" key="5">
    <source>
        <dbReference type="PIRSR" id="PIRSR000865-2"/>
    </source>
</evidence>
<organism evidence="8 9">
    <name type="scientific">Tetranychus urticae</name>
    <name type="common">Two-spotted spider mite</name>
    <dbReference type="NCBI Taxonomy" id="32264"/>
    <lineage>
        <taxon>Eukaryota</taxon>
        <taxon>Metazoa</taxon>
        <taxon>Ecdysozoa</taxon>
        <taxon>Arthropoda</taxon>
        <taxon>Chelicerata</taxon>
        <taxon>Arachnida</taxon>
        <taxon>Acari</taxon>
        <taxon>Acariformes</taxon>
        <taxon>Trombidiformes</taxon>
        <taxon>Prostigmata</taxon>
        <taxon>Eleutherengona</taxon>
        <taxon>Raphignathae</taxon>
        <taxon>Tetranychoidea</taxon>
        <taxon>Tetranychidae</taxon>
        <taxon>Tetranychus</taxon>
    </lineage>
</organism>
<dbReference type="GO" id="GO:0016042">
    <property type="term" value="P:lipid catabolic process"/>
    <property type="evidence" value="ECO:0007669"/>
    <property type="project" value="TreeGrafter"/>
</dbReference>
<reference evidence="9" key="1">
    <citation type="submission" date="2011-08" db="EMBL/GenBank/DDBJ databases">
        <authorList>
            <person name="Rombauts S."/>
        </authorList>
    </citation>
    <scope>NUCLEOTIDE SEQUENCE</scope>
    <source>
        <strain evidence="9">London</strain>
    </source>
</reference>
<evidence type="ECO:0000313" key="8">
    <source>
        <dbReference type="EnsemblMetazoa" id="tetur01g07220.1"/>
    </source>
</evidence>
<reference evidence="8" key="2">
    <citation type="submission" date="2015-06" db="UniProtKB">
        <authorList>
            <consortium name="EnsemblMetazoa"/>
        </authorList>
    </citation>
    <scope>IDENTIFICATION</scope>
</reference>
<dbReference type="InterPro" id="IPR013818">
    <property type="entry name" value="Lipase"/>
</dbReference>
<dbReference type="InterPro" id="IPR016272">
    <property type="entry name" value="Lipase_LIPH"/>
</dbReference>
<evidence type="ECO:0000259" key="7">
    <source>
        <dbReference type="Pfam" id="PF00151"/>
    </source>
</evidence>
<keyword evidence="9" id="KW-1185">Reference proteome</keyword>
<dbReference type="Pfam" id="PF00151">
    <property type="entry name" value="Lipase"/>
    <property type="match status" value="1"/>
</dbReference>
<dbReference type="EMBL" id="CAEY01000449">
    <property type="status" value="NOT_ANNOTATED_CDS"/>
    <property type="molecule type" value="Genomic_DNA"/>
</dbReference>
<comment type="similarity">
    <text evidence="2 6">Belongs to the AB hydrolase superfamily. Lipase family.</text>
</comment>
<evidence type="ECO:0000256" key="1">
    <source>
        <dbReference type="ARBA" id="ARBA00004613"/>
    </source>
</evidence>
<proteinExistence type="inferred from homology"/>
<evidence type="ECO:0000256" key="3">
    <source>
        <dbReference type="ARBA" id="ARBA00022525"/>
    </source>
</evidence>
<dbReference type="Proteomes" id="UP000015104">
    <property type="component" value="Unassembled WGS sequence"/>
</dbReference>
<dbReference type="PANTHER" id="PTHR11610:SF173">
    <property type="entry name" value="LIPASE DOMAIN-CONTAINING PROTEIN-RELATED"/>
    <property type="match status" value="1"/>
</dbReference>
<feature type="active site" description="Nucleophile" evidence="4">
    <location>
        <position position="203"/>
    </location>
</feature>
<dbReference type="SUPFAM" id="SSF53474">
    <property type="entry name" value="alpha/beta-Hydrolases"/>
    <property type="match status" value="1"/>
</dbReference>
<dbReference type="CDD" id="cd00707">
    <property type="entry name" value="Pancreat_lipase_like"/>
    <property type="match status" value="1"/>
</dbReference>
<dbReference type="InterPro" id="IPR033906">
    <property type="entry name" value="Lipase_N"/>
</dbReference>
<keyword evidence="5" id="KW-0479">Metal-binding</keyword>
<dbReference type="HOGENOM" id="CLU_027171_0_3_1"/>
<dbReference type="PIRSF" id="PIRSF000865">
    <property type="entry name" value="Lipoprotein_lipase_LIPH"/>
    <property type="match status" value="1"/>
</dbReference>
<dbReference type="eggNOG" id="ENOG502QUK7">
    <property type="taxonomic scope" value="Eukaryota"/>
</dbReference>
<accession>T1JRK6</accession>
<dbReference type="InterPro" id="IPR029058">
    <property type="entry name" value="AB_hydrolase_fold"/>
</dbReference>
<dbReference type="EnsemblMetazoa" id="tetur01g07220.1">
    <property type="protein sequence ID" value="tetur01g07220.1"/>
    <property type="gene ID" value="tetur01g07220"/>
</dbReference>
<dbReference type="GO" id="GO:0052689">
    <property type="term" value="F:carboxylic ester hydrolase activity"/>
    <property type="evidence" value="ECO:0007669"/>
    <property type="project" value="InterPro"/>
</dbReference>
<feature type="binding site" evidence="5">
    <location>
        <position position="245"/>
    </location>
    <ligand>
        <name>Ca(2+)</name>
        <dbReference type="ChEBI" id="CHEBI:29108"/>
    </ligand>
</feature>
<feature type="binding site" evidence="5">
    <location>
        <position position="242"/>
    </location>
    <ligand>
        <name>Ca(2+)</name>
        <dbReference type="ChEBI" id="CHEBI:29108"/>
    </ligand>
</feature>
<protein>
    <recommendedName>
        <fullName evidence="7">Lipase domain-containing protein</fullName>
    </recommendedName>
</protein>
<sequence length="472" mass="53222">MLILYFFRNSKEECFKSIISFFQSGLLHRPILLQLLKILTACKTVFKGPKCFSDLGCFENRRTFQHPIFRPISLSPEEPEKIETRFFLYSKPGQIVPQLINHNNITRSNFNPKLRTIFAVHGFYYANYLGQYQIESFHKLKNALFIKENINYIFVDWGKGASTWYAQATANTRVVGAQLAQLIEKITLKFGIPKNKIWLIGHSLGAHVVGYAGSIAKNLGRITGLDPAKPYFVGMPNEVRLDAGDALFVDVIHTNSPQINQPFGIGLREAIGHLDFYPNGGNMQPGCFKEEVGAFSKSIEYGIQKLAICNHERSIQMLASAIDVSNCEMIGYKCASFLDFKQGSCYLCGPDGQNCEIINNPRPGHQQNQKYFLLTNSEPPFCVHHYRISINLGDMPASFGQMVIHTTLISSEAKASGHSGRIMMRSHKSSAFLLTGDRLIEDLNLMLELFIESEFHHGTINIRNLNITPIQI</sequence>
<dbReference type="InterPro" id="IPR000734">
    <property type="entry name" value="TAG_lipase"/>
</dbReference>
<name>T1JRK6_TETUR</name>
<evidence type="ECO:0000256" key="2">
    <source>
        <dbReference type="ARBA" id="ARBA00010701"/>
    </source>
</evidence>
<dbReference type="PRINTS" id="PR00821">
    <property type="entry name" value="TAGLIPASE"/>
</dbReference>
<keyword evidence="3" id="KW-0964">Secreted</keyword>
<dbReference type="GO" id="GO:0005615">
    <property type="term" value="C:extracellular space"/>
    <property type="evidence" value="ECO:0007669"/>
    <property type="project" value="TreeGrafter"/>
</dbReference>
<dbReference type="GO" id="GO:0046872">
    <property type="term" value="F:metal ion binding"/>
    <property type="evidence" value="ECO:0007669"/>
    <property type="project" value="UniProtKB-KW"/>
</dbReference>
<dbReference type="AlphaFoldDB" id="T1JRK6"/>
<evidence type="ECO:0000256" key="4">
    <source>
        <dbReference type="PIRSR" id="PIRSR000865-1"/>
    </source>
</evidence>
<dbReference type="PANTHER" id="PTHR11610">
    <property type="entry name" value="LIPASE"/>
    <property type="match status" value="1"/>
</dbReference>
<feature type="active site" description="Charge relay system" evidence="4">
    <location>
        <position position="311"/>
    </location>
</feature>
<keyword evidence="5" id="KW-0106">Calcium</keyword>
<dbReference type="GO" id="GO:0016298">
    <property type="term" value="F:lipase activity"/>
    <property type="evidence" value="ECO:0007669"/>
    <property type="project" value="InterPro"/>
</dbReference>
<comment type="subcellular location">
    <subcellularLocation>
        <location evidence="1">Secreted</location>
    </subcellularLocation>
</comment>
<feature type="active site" description="Charge relay system" evidence="4">
    <location>
        <position position="226"/>
    </location>
</feature>
<evidence type="ECO:0000256" key="6">
    <source>
        <dbReference type="RuleBase" id="RU004262"/>
    </source>
</evidence>
<evidence type="ECO:0000313" key="9">
    <source>
        <dbReference type="Proteomes" id="UP000015104"/>
    </source>
</evidence>
<feature type="domain" description="Lipase" evidence="7">
    <location>
        <begin position="51"/>
        <end position="381"/>
    </location>
</feature>
<dbReference type="Gene3D" id="3.40.50.1820">
    <property type="entry name" value="alpha/beta hydrolase"/>
    <property type="match status" value="1"/>
</dbReference>